<dbReference type="AlphaFoldDB" id="A0AAN6T4Z2"/>
<sequence>MTLSLVYRAARPSTSLGSTRVSLAAVSSRHASLSAIHKGLVQSEKARPQGARPGKISDLAEGSKRMTYAERQKARQQLAAERPSYKIRKGKKDITEYPDEAKPQSRRARFYDPNSSFGKKSLVYQLKTGKLGEGLKILDKKDGNRASDSAFQRTGPRPDLRASQRRMGRGRGSTGSARKAQEKEDVWDPVAELSRPAGFTRGNLRGDRDRSSDSRRPRRDGSGFTDRDALRRDKPSSKDRDTPFTRQDADRIDSSRAFKDRDAPFKRQDAPRQATDRITRDSGAFKDRDPPSREQDTTPRPDRGSRDAPREDRAFSNPRKDREPISIPYTTAASQFLYGKSVVEAALRSARRKLYKLYISKDATRPNEDISVVQNLARRNDVPITFVDRDGQRLMDKLAASRPHNGFVLEASPLPQPPLTALAPLPEDYATNPIVPLNLAHQSAEEAAINGTPSSVPSLSAAPHLLTTTTGTMHKPLVVVLDRILDPGNLGNILRSLHFLGASAVAVTRRGSASLTPVALKASSGASEAMRLFSVANLAEFVALSRASGWAVYAAVAGTPRSSAQHRARYLSVWEVDGRDPLRRDPCVLLIGNEAEGLDRMIVKRADWEVNIPNMSGAGVVDSLNIRMSSHAPKAQWVHVGNVDRYRRGYSGPLAGVRSALALAVNMRPLPLSLWLLLTAQIDALEQAQVEPGTDQHRLPTAIRKMPPDQGAKFHHEYCAFSDHHTAALSPPSHALHPAIAARSPYETDDARRTWANTSAELPLRPPFAVLSGPEEEEDDDESTSSPGWDLFRRAASALAFLERRQWACPSGTRNCSSIGYPNSCCGESETCMEVPDTGLGPVGCCPSGATCGGGISGCADGSTACGSEIGGGCCIPGFVCQGVGLRYGS</sequence>
<organism evidence="12 13">
    <name type="scientific">Parathielavia hyrcaniae</name>
    <dbReference type="NCBI Taxonomy" id="113614"/>
    <lineage>
        <taxon>Eukaryota</taxon>
        <taxon>Fungi</taxon>
        <taxon>Dikarya</taxon>
        <taxon>Ascomycota</taxon>
        <taxon>Pezizomycotina</taxon>
        <taxon>Sordariomycetes</taxon>
        <taxon>Sordariomycetidae</taxon>
        <taxon>Sordariales</taxon>
        <taxon>Chaetomiaceae</taxon>
        <taxon>Parathielavia</taxon>
    </lineage>
</organism>
<keyword evidence="3" id="KW-0698">rRNA processing</keyword>
<evidence type="ECO:0000256" key="10">
    <source>
        <dbReference type="SAM" id="MobiDB-lite"/>
    </source>
</evidence>
<name>A0AAN6T4Z2_9PEZI</name>
<dbReference type="CDD" id="cd18105">
    <property type="entry name" value="SpoU-like_MRM1"/>
    <property type="match status" value="1"/>
</dbReference>
<feature type="compositionally biased region" description="Basic and acidic residues" evidence="10">
    <location>
        <begin position="204"/>
        <end position="324"/>
    </location>
</feature>
<dbReference type="InterPro" id="IPR047261">
    <property type="entry name" value="MRM1_MeTrfase_dom"/>
</dbReference>
<evidence type="ECO:0000259" key="11">
    <source>
        <dbReference type="SMART" id="SM00967"/>
    </source>
</evidence>
<evidence type="ECO:0000256" key="1">
    <source>
        <dbReference type="ARBA" id="ARBA00004173"/>
    </source>
</evidence>
<proteinExistence type="inferred from homology"/>
<dbReference type="Pfam" id="PF00588">
    <property type="entry name" value="SpoU_methylase"/>
    <property type="match status" value="1"/>
</dbReference>
<evidence type="ECO:0000256" key="9">
    <source>
        <dbReference type="ARBA" id="ARBA00034881"/>
    </source>
</evidence>
<keyword evidence="7" id="KW-0809">Transit peptide</keyword>
<evidence type="ECO:0000256" key="5">
    <source>
        <dbReference type="ARBA" id="ARBA00022679"/>
    </source>
</evidence>
<dbReference type="Proteomes" id="UP001305647">
    <property type="component" value="Unassembled WGS sequence"/>
</dbReference>
<evidence type="ECO:0000256" key="4">
    <source>
        <dbReference type="ARBA" id="ARBA00022603"/>
    </source>
</evidence>
<dbReference type="FunFam" id="3.30.1330.30:FF:000035">
    <property type="entry name" value="TrmH family RNA methyltransferase"/>
    <property type="match status" value="1"/>
</dbReference>
<dbReference type="SMART" id="SM00967">
    <property type="entry name" value="SpoU_sub_bind"/>
    <property type="match status" value="1"/>
</dbReference>
<gene>
    <name evidence="12" type="ORF">N658DRAFT_484252</name>
</gene>
<feature type="compositionally biased region" description="Acidic residues" evidence="10">
    <location>
        <begin position="774"/>
        <end position="783"/>
    </location>
</feature>
<reference evidence="12" key="2">
    <citation type="submission" date="2023-05" db="EMBL/GenBank/DDBJ databases">
        <authorList>
            <consortium name="Lawrence Berkeley National Laboratory"/>
            <person name="Steindorff A."/>
            <person name="Hensen N."/>
            <person name="Bonometti L."/>
            <person name="Westerberg I."/>
            <person name="Brannstrom I.O."/>
            <person name="Guillou S."/>
            <person name="Cros-Aarteil S."/>
            <person name="Calhoun S."/>
            <person name="Haridas S."/>
            <person name="Kuo A."/>
            <person name="Mondo S."/>
            <person name="Pangilinan J."/>
            <person name="Riley R."/>
            <person name="Labutti K."/>
            <person name="Andreopoulos B."/>
            <person name="Lipzen A."/>
            <person name="Chen C."/>
            <person name="Yanf M."/>
            <person name="Daum C."/>
            <person name="Ng V."/>
            <person name="Clum A."/>
            <person name="Ohm R."/>
            <person name="Martin F."/>
            <person name="Silar P."/>
            <person name="Natvig D."/>
            <person name="Lalanne C."/>
            <person name="Gautier V."/>
            <person name="Ament-Velasquez S.L."/>
            <person name="Kruys A."/>
            <person name="Hutchinson M.I."/>
            <person name="Powell A.J."/>
            <person name="Barry K."/>
            <person name="Miller A.N."/>
            <person name="Grigoriev I.V."/>
            <person name="Debuchy R."/>
            <person name="Gladieux P."/>
            <person name="Thoren M.H."/>
            <person name="Johannesson H."/>
        </authorList>
    </citation>
    <scope>NUCLEOTIDE SEQUENCE</scope>
    <source>
        <strain evidence="12">CBS 757.83</strain>
    </source>
</reference>
<dbReference type="InterPro" id="IPR029064">
    <property type="entry name" value="Ribosomal_eL30-like_sf"/>
</dbReference>
<dbReference type="Gene3D" id="3.30.1330.30">
    <property type="match status" value="1"/>
</dbReference>
<feature type="region of interest" description="Disordered" evidence="10">
    <location>
        <begin position="143"/>
        <end position="327"/>
    </location>
</feature>
<dbReference type="InterPro" id="IPR029026">
    <property type="entry name" value="tRNA_m1G_MTases_N"/>
</dbReference>
<dbReference type="InterPro" id="IPR001537">
    <property type="entry name" value="SpoU_MeTrfase"/>
</dbReference>
<dbReference type="Pfam" id="PF08032">
    <property type="entry name" value="SpoU_sub_bind"/>
    <property type="match status" value="1"/>
</dbReference>
<evidence type="ECO:0000313" key="12">
    <source>
        <dbReference type="EMBL" id="KAK4104249.1"/>
    </source>
</evidence>
<protein>
    <recommendedName>
        <fullName evidence="9">rRNA methyltransferase 1, mitochondrial</fullName>
    </recommendedName>
</protein>
<evidence type="ECO:0000313" key="13">
    <source>
        <dbReference type="Proteomes" id="UP001305647"/>
    </source>
</evidence>
<comment type="subcellular location">
    <subcellularLocation>
        <location evidence="1">Mitochondrion</location>
    </subcellularLocation>
</comment>
<dbReference type="InterPro" id="IPR029028">
    <property type="entry name" value="Alpha/beta_knot_MTases"/>
</dbReference>
<dbReference type="GO" id="GO:0016435">
    <property type="term" value="F:rRNA (guanine) methyltransferase activity"/>
    <property type="evidence" value="ECO:0007669"/>
    <property type="project" value="TreeGrafter"/>
</dbReference>
<comment type="caution">
    <text evidence="12">The sequence shown here is derived from an EMBL/GenBank/DDBJ whole genome shotgun (WGS) entry which is preliminary data.</text>
</comment>
<dbReference type="InterPro" id="IPR013123">
    <property type="entry name" value="SpoU_subst-bd"/>
</dbReference>
<dbReference type="PANTHER" id="PTHR46103">
    <property type="entry name" value="RRNA METHYLTRANSFERASE 1, MITOCHONDRIAL"/>
    <property type="match status" value="1"/>
</dbReference>
<feature type="region of interest" description="Disordered" evidence="10">
    <location>
        <begin position="76"/>
        <end position="114"/>
    </location>
</feature>
<evidence type="ECO:0000256" key="7">
    <source>
        <dbReference type="ARBA" id="ARBA00022946"/>
    </source>
</evidence>
<keyword evidence="5" id="KW-0808">Transferase</keyword>
<evidence type="ECO:0000256" key="2">
    <source>
        <dbReference type="ARBA" id="ARBA00007228"/>
    </source>
</evidence>
<feature type="region of interest" description="Disordered" evidence="10">
    <location>
        <begin position="765"/>
        <end position="789"/>
    </location>
</feature>
<dbReference type="SUPFAM" id="SSF75217">
    <property type="entry name" value="alpha/beta knot"/>
    <property type="match status" value="1"/>
</dbReference>
<feature type="compositionally biased region" description="Basic and acidic residues" evidence="10">
    <location>
        <begin position="92"/>
        <end position="103"/>
    </location>
</feature>
<dbReference type="Gene3D" id="3.40.1280.10">
    <property type="match status" value="1"/>
</dbReference>
<feature type="domain" description="RNA 2-O ribose methyltransferase substrate binding" evidence="11">
    <location>
        <begin position="336"/>
        <end position="417"/>
    </location>
</feature>
<accession>A0AAN6T4Z2</accession>
<dbReference type="SUPFAM" id="SSF55315">
    <property type="entry name" value="L30e-like"/>
    <property type="match status" value="1"/>
</dbReference>
<dbReference type="EMBL" id="MU863627">
    <property type="protein sequence ID" value="KAK4104249.1"/>
    <property type="molecule type" value="Genomic_DNA"/>
</dbReference>
<evidence type="ECO:0000256" key="3">
    <source>
        <dbReference type="ARBA" id="ARBA00022552"/>
    </source>
</evidence>
<evidence type="ECO:0000256" key="6">
    <source>
        <dbReference type="ARBA" id="ARBA00022691"/>
    </source>
</evidence>
<keyword evidence="8" id="KW-0496">Mitochondrion</keyword>
<keyword evidence="4" id="KW-0489">Methyltransferase</keyword>
<dbReference type="InterPro" id="IPR047182">
    <property type="entry name" value="MRM1"/>
</dbReference>
<dbReference type="GO" id="GO:0003723">
    <property type="term" value="F:RNA binding"/>
    <property type="evidence" value="ECO:0007669"/>
    <property type="project" value="InterPro"/>
</dbReference>
<evidence type="ECO:0000256" key="8">
    <source>
        <dbReference type="ARBA" id="ARBA00023128"/>
    </source>
</evidence>
<dbReference type="PANTHER" id="PTHR46103:SF1">
    <property type="entry name" value="RRNA METHYLTRANSFERASE 1, MITOCHONDRIAL"/>
    <property type="match status" value="1"/>
</dbReference>
<dbReference type="GO" id="GO:0005739">
    <property type="term" value="C:mitochondrion"/>
    <property type="evidence" value="ECO:0007669"/>
    <property type="project" value="UniProtKB-SubCell"/>
</dbReference>
<comment type="similarity">
    <text evidence="2">Belongs to the class IV-like SAM-binding methyltransferase superfamily. RNA methyltransferase TrmH family.</text>
</comment>
<reference evidence="12" key="1">
    <citation type="journal article" date="2023" name="Mol. Phylogenet. Evol.">
        <title>Genome-scale phylogeny and comparative genomics of the fungal order Sordariales.</title>
        <authorList>
            <person name="Hensen N."/>
            <person name="Bonometti L."/>
            <person name="Westerberg I."/>
            <person name="Brannstrom I.O."/>
            <person name="Guillou S."/>
            <person name="Cros-Aarteil S."/>
            <person name="Calhoun S."/>
            <person name="Haridas S."/>
            <person name="Kuo A."/>
            <person name="Mondo S."/>
            <person name="Pangilinan J."/>
            <person name="Riley R."/>
            <person name="LaButti K."/>
            <person name="Andreopoulos B."/>
            <person name="Lipzen A."/>
            <person name="Chen C."/>
            <person name="Yan M."/>
            <person name="Daum C."/>
            <person name="Ng V."/>
            <person name="Clum A."/>
            <person name="Steindorff A."/>
            <person name="Ohm R.A."/>
            <person name="Martin F."/>
            <person name="Silar P."/>
            <person name="Natvig D.O."/>
            <person name="Lalanne C."/>
            <person name="Gautier V."/>
            <person name="Ament-Velasquez S.L."/>
            <person name="Kruys A."/>
            <person name="Hutchinson M.I."/>
            <person name="Powell A.J."/>
            <person name="Barry K."/>
            <person name="Miller A.N."/>
            <person name="Grigoriev I.V."/>
            <person name="Debuchy R."/>
            <person name="Gladieux P."/>
            <person name="Hiltunen Thoren M."/>
            <person name="Johannesson H."/>
        </authorList>
    </citation>
    <scope>NUCLEOTIDE SEQUENCE</scope>
    <source>
        <strain evidence="12">CBS 757.83</strain>
    </source>
</reference>
<keyword evidence="13" id="KW-1185">Reference proteome</keyword>
<keyword evidence="6" id="KW-0949">S-adenosyl-L-methionine</keyword>